<dbReference type="EMBL" id="MDGQ01000003">
    <property type="protein sequence ID" value="OEK06608.1"/>
    <property type="molecule type" value="Genomic_DNA"/>
</dbReference>
<dbReference type="OrthoDB" id="9781675at2"/>
<sequence length="213" mass="23004">MFVLNEKRSVANNFLAQLRAEGIQNDRLRFRENLKRLGTLLAYEVSKKLSYSPEKIKTSLAETSIDTLSDDLVIISILRAAVPFTEGFVSVFDNAEVGFIGAARKEAGETIDVDLDYLAAPDLTGKTVIIVDPMLATGKSLVKSVESLSANGAPKSVHLASVIAAPEGIEFINENLALDFSIWTCALDEKLNEKSYIIPGLGDAGDLAFGPKL</sequence>
<dbReference type="NCBIfam" id="NF001097">
    <property type="entry name" value="PRK00129.1"/>
    <property type="match status" value="1"/>
</dbReference>
<dbReference type="GO" id="GO:0016757">
    <property type="term" value="F:glycosyltransferase activity"/>
    <property type="evidence" value="ECO:0007669"/>
    <property type="project" value="UniProtKB-KW"/>
</dbReference>
<dbReference type="InterPro" id="IPR000836">
    <property type="entry name" value="PRTase_dom"/>
</dbReference>
<reference evidence="2 3" key="1">
    <citation type="submission" date="2016-08" db="EMBL/GenBank/DDBJ databases">
        <title>Draft genome of Fabibacter sp. strain SK-8.</title>
        <authorList>
            <person name="Wong S.-K."/>
            <person name="Hamasaki K."/>
            <person name="Yoshizawa S."/>
        </authorList>
    </citation>
    <scope>NUCLEOTIDE SEQUENCE [LARGE SCALE GENOMIC DNA]</scope>
    <source>
        <strain evidence="2 3">SK-8</strain>
    </source>
</reference>
<gene>
    <name evidence="2" type="ORF">BFP71_02770</name>
</gene>
<proteinExistence type="predicted"/>
<dbReference type="PANTHER" id="PTHR11608:SF0">
    <property type="entry name" value="BIFUNCTIONAL PROTEIN PYRR"/>
    <property type="match status" value="1"/>
</dbReference>
<dbReference type="Pfam" id="PF14681">
    <property type="entry name" value="UPRTase"/>
    <property type="match status" value="1"/>
</dbReference>
<comment type="caution">
    <text evidence="2">The sequence shown here is derived from an EMBL/GenBank/DDBJ whole genome shotgun (WGS) entry which is preliminary data.</text>
</comment>
<organism evidence="2 3">
    <name type="scientific">Roseivirga misakiensis</name>
    <dbReference type="NCBI Taxonomy" id="1563681"/>
    <lineage>
        <taxon>Bacteria</taxon>
        <taxon>Pseudomonadati</taxon>
        <taxon>Bacteroidota</taxon>
        <taxon>Cytophagia</taxon>
        <taxon>Cytophagales</taxon>
        <taxon>Roseivirgaceae</taxon>
        <taxon>Roseivirga</taxon>
    </lineage>
</organism>
<evidence type="ECO:0000313" key="2">
    <source>
        <dbReference type="EMBL" id="OEK06608.1"/>
    </source>
</evidence>
<dbReference type="AlphaFoldDB" id="A0A1E5T5I6"/>
<dbReference type="Proteomes" id="UP000095552">
    <property type="component" value="Unassembled WGS sequence"/>
</dbReference>
<keyword evidence="3" id="KW-1185">Reference proteome</keyword>
<keyword evidence="2" id="KW-0808">Transferase</keyword>
<dbReference type="PANTHER" id="PTHR11608">
    <property type="entry name" value="BIFUNCTIONAL PROTEIN PYRR"/>
    <property type="match status" value="1"/>
</dbReference>
<name>A0A1E5T5I6_9BACT</name>
<dbReference type="SUPFAM" id="SSF53271">
    <property type="entry name" value="PRTase-like"/>
    <property type="match status" value="1"/>
</dbReference>
<dbReference type="RefSeq" id="WP_069833920.1">
    <property type="nucleotide sequence ID" value="NZ_MDGQ01000003.1"/>
</dbReference>
<protein>
    <submittedName>
        <fullName evidence="2">Uracil phosphoribosyltransferase</fullName>
    </submittedName>
</protein>
<dbReference type="InterPro" id="IPR029057">
    <property type="entry name" value="PRTase-like"/>
</dbReference>
<keyword evidence="2" id="KW-0328">Glycosyltransferase</keyword>
<evidence type="ECO:0000259" key="1">
    <source>
        <dbReference type="Pfam" id="PF14681"/>
    </source>
</evidence>
<dbReference type="InterPro" id="IPR050137">
    <property type="entry name" value="PyrR_bifunctional"/>
</dbReference>
<evidence type="ECO:0000313" key="3">
    <source>
        <dbReference type="Proteomes" id="UP000095552"/>
    </source>
</evidence>
<feature type="domain" description="Phosphoribosyltransferase" evidence="1">
    <location>
        <begin position="9"/>
        <end position="210"/>
    </location>
</feature>
<accession>A0A1E5T5I6</accession>
<dbReference type="STRING" id="1563681.BFP71_02770"/>
<dbReference type="CDD" id="cd06223">
    <property type="entry name" value="PRTases_typeI"/>
    <property type="match status" value="1"/>
</dbReference>
<dbReference type="Gene3D" id="3.40.50.2020">
    <property type="match status" value="1"/>
</dbReference>